<keyword evidence="3 9" id="KW-0285">Flavoprotein</keyword>
<evidence type="ECO:0000256" key="3">
    <source>
        <dbReference type="ARBA" id="ARBA00022630"/>
    </source>
</evidence>
<dbReference type="RefSeq" id="WP_009143911.1">
    <property type="nucleotide sequence ID" value="NZ_GL831047.1"/>
</dbReference>
<evidence type="ECO:0000256" key="1">
    <source>
        <dbReference type="ARBA" id="ARBA00001917"/>
    </source>
</evidence>
<keyword evidence="2 9" id="KW-0820">tRNA-binding</keyword>
<evidence type="ECO:0000313" key="15">
    <source>
        <dbReference type="Proteomes" id="UP000018458"/>
    </source>
</evidence>
<feature type="binding site" evidence="9 12">
    <location>
        <position position="69"/>
    </location>
    <ligand>
        <name>FMN</name>
        <dbReference type="ChEBI" id="CHEBI:58210"/>
    </ligand>
</feature>
<feature type="active site" description="Proton donor" evidence="9 11">
    <location>
        <position position="99"/>
    </location>
</feature>
<evidence type="ECO:0000256" key="10">
    <source>
        <dbReference type="PIRNR" id="PIRNR006621"/>
    </source>
</evidence>
<gene>
    <name evidence="9 14" type="primary">dusA</name>
    <name evidence="14" type="ORF">HMPREF9444_01746</name>
</gene>
<accession>E8LLX3</accession>
<dbReference type="NCBIfam" id="TIGR00742">
    <property type="entry name" value="yjbN"/>
    <property type="match status" value="1"/>
</dbReference>
<dbReference type="PIRSF" id="PIRSF006621">
    <property type="entry name" value="Dus"/>
    <property type="match status" value="1"/>
</dbReference>
<evidence type="ECO:0000256" key="11">
    <source>
        <dbReference type="PIRSR" id="PIRSR006621-1"/>
    </source>
</evidence>
<feature type="domain" description="DUS-like FMN-binding" evidence="13">
    <location>
        <begin position="15"/>
        <end position="314"/>
    </location>
</feature>
<keyword evidence="5 9" id="KW-0819">tRNA processing</keyword>
<dbReference type="HOGENOM" id="CLU_013299_2_1_6"/>
<dbReference type="HAMAP" id="MF_02041">
    <property type="entry name" value="DusA_subfam"/>
    <property type="match status" value="1"/>
</dbReference>
<dbReference type="Gene3D" id="1.20.120.1460">
    <property type="match status" value="1"/>
</dbReference>
<dbReference type="InterPro" id="IPR004653">
    <property type="entry name" value="DusA"/>
</dbReference>
<organism evidence="14 15">
    <name type="scientific">Succinatimonas hippei (strain DSM 22608 / JCM 16073 / KCTC 15190 / YIT 12066)</name>
    <dbReference type="NCBI Taxonomy" id="762983"/>
    <lineage>
        <taxon>Bacteria</taxon>
        <taxon>Pseudomonadati</taxon>
        <taxon>Pseudomonadota</taxon>
        <taxon>Gammaproteobacteria</taxon>
        <taxon>Aeromonadales</taxon>
        <taxon>Succinivibrionaceae</taxon>
        <taxon>Succinatimonas</taxon>
    </lineage>
</organism>
<feature type="site" description="Interacts with tRNA" evidence="9">
    <location>
        <position position="96"/>
    </location>
</feature>
<dbReference type="Pfam" id="PF01207">
    <property type="entry name" value="Dus"/>
    <property type="match status" value="1"/>
</dbReference>
<keyword evidence="4 9" id="KW-0288">FMN</keyword>
<evidence type="ECO:0000256" key="4">
    <source>
        <dbReference type="ARBA" id="ARBA00022643"/>
    </source>
</evidence>
<dbReference type="Proteomes" id="UP000018458">
    <property type="component" value="Unassembled WGS sequence"/>
</dbReference>
<dbReference type="CDD" id="cd02801">
    <property type="entry name" value="DUS_like_FMN"/>
    <property type="match status" value="1"/>
</dbReference>
<keyword evidence="15" id="KW-1185">Reference proteome</keyword>
<name>E8LLX3_SUCHY</name>
<dbReference type="GO" id="GO:0000049">
    <property type="term" value="F:tRNA binding"/>
    <property type="evidence" value="ECO:0007669"/>
    <property type="project" value="UniProtKB-UniRule"/>
</dbReference>
<comment type="catalytic activity">
    <reaction evidence="9">
        <text>5,6-dihydrouridine(20a) in tRNA + NAD(+) = uridine(20a) in tRNA + NADH + H(+)</text>
        <dbReference type="Rhea" id="RHEA:53348"/>
        <dbReference type="Rhea" id="RHEA-COMP:13535"/>
        <dbReference type="Rhea" id="RHEA-COMP:13536"/>
        <dbReference type="ChEBI" id="CHEBI:15378"/>
        <dbReference type="ChEBI" id="CHEBI:57540"/>
        <dbReference type="ChEBI" id="CHEBI:57945"/>
        <dbReference type="ChEBI" id="CHEBI:65315"/>
        <dbReference type="ChEBI" id="CHEBI:74443"/>
    </reaction>
</comment>
<dbReference type="AlphaFoldDB" id="E8LLX3"/>
<dbReference type="PANTHER" id="PTHR42907">
    <property type="entry name" value="FMN-LINKED OXIDOREDUCTASES SUPERFAMILY PROTEIN"/>
    <property type="match status" value="1"/>
</dbReference>
<dbReference type="PANTHER" id="PTHR42907:SF1">
    <property type="entry name" value="FMN-LINKED OXIDOREDUCTASES SUPERFAMILY PROTEIN"/>
    <property type="match status" value="1"/>
</dbReference>
<comment type="function">
    <text evidence="9">Catalyzes the synthesis of 5,6-dihydrouridine (D), a modified base found in the D-loop of most tRNAs, via the reduction of the C5-C6 double bond in target uridines. Specifically modifies U20 and U20a in tRNAs.</text>
</comment>
<evidence type="ECO:0000256" key="12">
    <source>
        <dbReference type="PIRSR" id="PIRSR006621-2"/>
    </source>
</evidence>
<protein>
    <recommendedName>
        <fullName evidence="9">tRNA-dihydrouridine(20/20a) synthase</fullName>
        <ecNumber evidence="9">1.3.1.91</ecNumber>
    </recommendedName>
    <alternativeName>
        <fullName evidence="9">U20-specific dihydrouridine synthase</fullName>
        <shortName evidence="9">U20-specific Dus</shortName>
    </alternativeName>
    <alternativeName>
        <fullName evidence="9">tRNA-dihydrouridine synthase A</fullName>
    </alternativeName>
</protein>
<dbReference type="GO" id="GO:0010181">
    <property type="term" value="F:FMN binding"/>
    <property type="evidence" value="ECO:0007669"/>
    <property type="project" value="UniProtKB-UniRule"/>
</dbReference>
<keyword evidence="12" id="KW-0547">Nucleotide-binding</keyword>
<feature type="binding site" evidence="9 12">
    <location>
        <begin position="232"/>
        <end position="233"/>
    </location>
    <ligand>
        <name>FMN</name>
        <dbReference type="ChEBI" id="CHEBI:58210"/>
    </ligand>
</feature>
<dbReference type="InterPro" id="IPR035587">
    <property type="entry name" value="DUS-like_FMN-bd"/>
</dbReference>
<keyword evidence="6 9" id="KW-0521">NADP</keyword>
<evidence type="ECO:0000256" key="5">
    <source>
        <dbReference type="ARBA" id="ARBA00022694"/>
    </source>
</evidence>
<dbReference type="EMBL" id="AEVO01000117">
    <property type="protein sequence ID" value="EFY06486.1"/>
    <property type="molecule type" value="Genomic_DNA"/>
</dbReference>
<comment type="catalytic activity">
    <reaction evidence="9">
        <text>5,6-dihydrouridine(20) in tRNA + NAD(+) = uridine(20) in tRNA + NADH + H(+)</text>
        <dbReference type="Rhea" id="RHEA:53340"/>
        <dbReference type="Rhea" id="RHEA-COMP:13533"/>
        <dbReference type="Rhea" id="RHEA-COMP:13534"/>
        <dbReference type="ChEBI" id="CHEBI:15378"/>
        <dbReference type="ChEBI" id="CHEBI:57540"/>
        <dbReference type="ChEBI" id="CHEBI:57945"/>
        <dbReference type="ChEBI" id="CHEBI:65315"/>
        <dbReference type="ChEBI" id="CHEBI:74443"/>
        <dbReference type="EC" id="1.3.1.91"/>
    </reaction>
</comment>
<dbReference type="eggNOG" id="COG0042">
    <property type="taxonomic scope" value="Bacteria"/>
</dbReference>
<evidence type="ECO:0000256" key="9">
    <source>
        <dbReference type="HAMAP-Rule" id="MF_02041"/>
    </source>
</evidence>
<feature type="site" description="Interacts with tRNA; defines subfamily-specific binding signature" evidence="9">
    <location>
        <position position="298"/>
    </location>
</feature>
<dbReference type="NCBIfam" id="NF008774">
    <property type="entry name" value="PRK11815.1"/>
    <property type="match status" value="1"/>
</dbReference>
<evidence type="ECO:0000256" key="6">
    <source>
        <dbReference type="ARBA" id="ARBA00022857"/>
    </source>
</evidence>
<feature type="site" description="Interacts with tRNA; defines subfamily-specific binding signature" evidence="9">
    <location>
        <position position="182"/>
    </location>
</feature>
<feature type="site" description="Interacts with tRNA; defines subfamily-specific binding signature" evidence="9">
    <location>
        <position position="301"/>
    </location>
</feature>
<dbReference type="STRING" id="762983.HMPREF9444_01746"/>
<dbReference type="EC" id="1.3.1.91" evidence="9"/>
<dbReference type="PROSITE" id="PS01136">
    <property type="entry name" value="UPF0034"/>
    <property type="match status" value="1"/>
</dbReference>
<dbReference type="GO" id="GO:0050660">
    <property type="term" value="F:flavin adenine dinucleotide binding"/>
    <property type="evidence" value="ECO:0007669"/>
    <property type="project" value="InterPro"/>
</dbReference>
<proteinExistence type="inferred from homology"/>
<comment type="similarity">
    <text evidence="10">Belongs to the dus family.</text>
</comment>
<feature type="binding site" evidence="9 12">
    <location>
        <position position="138"/>
    </location>
    <ligand>
        <name>FMN</name>
        <dbReference type="ChEBI" id="CHEBI:58210"/>
    </ligand>
</feature>
<feature type="site" description="Interacts with tRNA" evidence="9">
    <location>
        <position position="185"/>
    </location>
</feature>
<comment type="caution">
    <text evidence="14">The sequence shown here is derived from an EMBL/GenBank/DDBJ whole genome shotgun (WGS) entry which is preliminary data.</text>
</comment>
<dbReference type="InterPro" id="IPR018517">
    <property type="entry name" value="tRNA_hU_synthase_CS"/>
</dbReference>
<dbReference type="GO" id="GO:0102264">
    <property type="term" value="F:tRNA-dihydrouridine20 synthase activity"/>
    <property type="evidence" value="ECO:0007669"/>
    <property type="project" value="UniProtKB-EC"/>
</dbReference>
<evidence type="ECO:0000256" key="2">
    <source>
        <dbReference type="ARBA" id="ARBA00022555"/>
    </source>
</evidence>
<evidence type="ECO:0000256" key="8">
    <source>
        <dbReference type="ARBA" id="ARBA00023002"/>
    </source>
</evidence>
<comment type="catalytic activity">
    <reaction evidence="9">
        <text>5,6-dihydrouridine(20a) in tRNA + NADP(+) = uridine(20a) in tRNA + NADPH + H(+)</text>
        <dbReference type="Rhea" id="RHEA:53344"/>
        <dbReference type="Rhea" id="RHEA-COMP:13535"/>
        <dbReference type="Rhea" id="RHEA-COMP:13536"/>
        <dbReference type="ChEBI" id="CHEBI:15378"/>
        <dbReference type="ChEBI" id="CHEBI:57783"/>
        <dbReference type="ChEBI" id="CHEBI:58349"/>
        <dbReference type="ChEBI" id="CHEBI:65315"/>
        <dbReference type="ChEBI" id="CHEBI:74443"/>
    </reaction>
</comment>
<dbReference type="Gene3D" id="3.20.20.70">
    <property type="entry name" value="Aldolase class I"/>
    <property type="match status" value="1"/>
</dbReference>
<evidence type="ECO:0000313" key="14">
    <source>
        <dbReference type="EMBL" id="EFY06486.1"/>
    </source>
</evidence>
<dbReference type="InterPro" id="IPR013785">
    <property type="entry name" value="Aldolase_TIM"/>
</dbReference>
<comment type="catalytic activity">
    <reaction evidence="9">
        <text>5,6-dihydrouridine(20) in tRNA + NADP(+) = uridine(20) in tRNA + NADPH + H(+)</text>
        <dbReference type="Rhea" id="RHEA:53336"/>
        <dbReference type="Rhea" id="RHEA-COMP:13533"/>
        <dbReference type="Rhea" id="RHEA-COMP:13534"/>
        <dbReference type="ChEBI" id="CHEBI:15378"/>
        <dbReference type="ChEBI" id="CHEBI:57783"/>
        <dbReference type="ChEBI" id="CHEBI:58349"/>
        <dbReference type="ChEBI" id="CHEBI:65315"/>
        <dbReference type="ChEBI" id="CHEBI:74443"/>
        <dbReference type="EC" id="1.3.1.91"/>
    </reaction>
</comment>
<feature type="binding site" evidence="9 12">
    <location>
        <position position="170"/>
    </location>
    <ligand>
        <name>FMN</name>
        <dbReference type="ChEBI" id="CHEBI:58210"/>
    </ligand>
</feature>
<evidence type="ECO:0000256" key="7">
    <source>
        <dbReference type="ARBA" id="ARBA00022884"/>
    </source>
</evidence>
<dbReference type="InterPro" id="IPR001269">
    <property type="entry name" value="DUS_fam"/>
</dbReference>
<comment type="cofactor">
    <cofactor evidence="1 9 10 12">
        <name>FMN</name>
        <dbReference type="ChEBI" id="CHEBI:58210"/>
    </cofactor>
</comment>
<keyword evidence="8 9" id="KW-0560">Oxidoreductase</keyword>
<dbReference type="GO" id="GO:0102266">
    <property type="term" value="F:tRNA-dihydrouridine20a synthase activity"/>
    <property type="evidence" value="ECO:0007669"/>
    <property type="project" value="RHEA"/>
</dbReference>
<keyword evidence="7 9" id="KW-0694">RNA-binding</keyword>
<reference evidence="14 15" key="1">
    <citation type="submission" date="2011-01" db="EMBL/GenBank/DDBJ databases">
        <authorList>
            <person name="Weinstock G."/>
            <person name="Sodergren E."/>
            <person name="Clifton S."/>
            <person name="Fulton L."/>
            <person name="Fulton B."/>
            <person name="Courtney L."/>
            <person name="Fronick C."/>
            <person name="Harrison M."/>
            <person name="Strong C."/>
            <person name="Farmer C."/>
            <person name="Delahaunty K."/>
            <person name="Markovic C."/>
            <person name="Hall O."/>
            <person name="Minx P."/>
            <person name="Tomlinson C."/>
            <person name="Mitreva M."/>
            <person name="Hou S."/>
            <person name="Chen J."/>
            <person name="Wollam A."/>
            <person name="Pepin K.H."/>
            <person name="Johnson M."/>
            <person name="Bhonagiri V."/>
            <person name="Zhang X."/>
            <person name="Suruliraj S."/>
            <person name="Warren W."/>
            <person name="Chinwalla A."/>
            <person name="Mardis E.R."/>
            <person name="Wilson R.K."/>
        </authorList>
    </citation>
    <scope>NUCLEOTIDE SEQUENCE [LARGE SCALE GENOMIC DNA]</scope>
    <source>
        <strain evidence="15">DSM 22608 / JCM 16073 / KCTC 15190 / YIT 12066</strain>
    </source>
</reference>
<evidence type="ECO:0000259" key="13">
    <source>
        <dbReference type="Pfam" id="PF01207"/>
    </source>
</evidence>
<comment type="similarity">
    <text evidence="9">Belongs to the Dus family. DusA subfamily.</text>
</comment>
<feature type="binding site" evidence="9 12">
    <location>
        <begin position="17"/>
        <end position="19"/>
    </location>
    <ligand>
        <name>FMN</name>
        <dbReference type="ChEBI" id="CHEBI:58210"/>
    </ligand>
</feature>
<sequence length="337" mass="37067">MQKQFELSGAMRFSVAPMVDVTDSVFRRLARLFSKKSMLYTEMIAADAVIHGKNYLLEFHDEELPCVLQLGGSDPKKLAAAAKIGAGFGYTEINLNAGCPSDKVQSGNFGAVLMKTPDLIADCVKAMQDAVSVPVTVKTRIGVDEDDSVDFTLKLVETIAATGCRHVILHARKAWLNGLSPKENRTIPPLDYERVYLVKSAFPNLRITINGGITTIDAVKDQLKRVDGVMLGRAIIDNPFILSKVDSEIFGSIEPMPSREELLYKAVDLAAKIKAEGIPVHHLMRHLLGLFNSCPGARLYRRYLSEHMTQLGAGPDVLIKAYKSMTDARKQEGNYGN</sequence>
<feature type="binding site" evidence="9 12">
    <location>
        <begin position="210"/>
        <end position="212"/>
    </location>
    <ligand>
        <name>FMN</name>
        <dbReference type="ChEBI" id="CHEBI:58210"/>
    </ligand>
</feature>
<dbReference type="SUPFAM" id="SSF51395">
    <property type="entry name" value="FMN-linked oxidoreductases"/>
    <property type="match status" value="1"/>
</dbReference>